<gene>
    <name evidence="8" type="ORF">GCM10023176_34030</name>
</gene>
<proteinExistence type="inferred from homology"/>
<dbReference type="PANTHER" id="PTHR43053:SF3">
    <property type="entry name" value="ALPHA-GALACTOSIDASE C-RELATED"/>
    <property type="match status" value="1"/>
</dbReference>
<keyword evidence="3 5" id="KW-0378">Hydrolase</keyword>
<evidence type="ECO:0000313" key="9">
    <source>
        <dbReference type="Proteomes" id="UP001500307"/>
    </source>
</evidence>
<evidence type="ECO:0000259" key="7">
    <source>
        <dbReference type="Pfam" id="PF16875"/>
    </source>
</evidence>
<evidence type="ECO:0000256" key="4">
    <source>
        <dbReference type="ARBA" id="ARBA00023295"/>
    </source>
</evidence>
<dbReference type="Pfam" id="PF16875">
    <property type="entry name" value="Glyco_hydro_36N"/>
    <property type="match status" value="1"/>
</dbReference>
<name>A0ABP8SQC9_9ACTN</name>
<evidence type="ECO:0000256" key="2">
    <source>
        <dbReference type="ARBA" id="ARBA00012755"/>
    </source>
</evidence>
<dbReference type="EC" id="3.2.1.22" evidence="2 5"/>
<accession>A0ABP8SQC9</accession>
<dbReference type="Proteomes" id="UP001500307">
    <property type="component" value="Unassembled WGS sequence"/>
</dbReference>
<dbReference type="InterPro" id="IPR038417">
    <property type="entry name" value="Alpga-gal_N_sf"/>
</dbReference>
<comment type="caution">
    <text evidence="8">The sequence shown here is derived from an EMBL/GenBank/DDBJ whole genome shotgun (WGS) entry which is preliminary data.</text>
</comment>
<comment type="similarity">
    <text evidence="5">Belongs to the glycosyl hydrolase.</text>
</comment>
<feature type="domain" description="Glycosyl hydrolase family 36 N-terminal" evidence="7">
    <location>
        <begin position="85"/>
        <end position="276"/>
    </location>
</feature>
<dbReference type="EMBL" id="BAABGU010000018">
    <property type="protein sequence ID" value="GAA4572031.1"/>
    <property type="molecule type" value="Genomic_DNA"/>
</dbReference>
<dbReference type="RefSeq" id="WP_346120664.1">
    <property type="nucleotide sequence ID" value="NZ_BAABGU010000018.1"/>
</dbReference>
<feature type="domain" description="Glycosyl hydrolase family 36 C-terminal" evidence="6">
    <location>
        <begin position="636"/>
        <end position="714"/>
    </location>
</feature>
<dbReference type="InterPro" id="IPR002252">
    <property type="entry name" value="Glyco_hydro_36"/>
</dbReference>
<evidence type="ECO:0000256" key="5">
    <source>
        <dbReference type="PIRNR" id="PIRNR005536"/>
    </source>
</evidence>
<dbReference type="CDD" id="cd14791">
    <property type="entry name" value="GH36"/>
    <property type="match status" value="1"/>
</dbReference>
<dbReference type="InterPro" id="IPR050985">
    <property type="entry name" value="Alpha-glycosidase_related"/>
</dbReference>
<dbReference type="InterPro" id="IPR013785">
    <property type="entry name" value="Aldolase_TIM"/>
</dbReference>
<evidence type="ECO:0000256" key="3">
    <source>
        <dbReference type="ARBA" id="ARBA00022801"/>
    </source>
</evidence>
<protein>
    <recommendedName>
        <fullName evidence="2 5">Alpha-galactosidase</fullName>
        <ecNumber evidence="2 5">3.2.1.22</ecNumber>
    </recommendedName>
</protein>
<dbReference type="PRINTS" id="PR00743">
    <property type="entry name" value="GLHYDRLASE36"/>
</dbReference>
<dbReference type="Gene3D" id="2.70.98.60">
    <property type="entry name" value="alpha-galactosidase from lactobacil brevis"/>
    <property type="match status" value="1"/>
</dbReference>
<evidence type="ECO:0000259" key="6">
    <source>
        <dbReference type="Pfam" id="PF16874"/>
    </source>
</evidence>
<reference evidence="9" key="1">
    <citation type="journal article" date="2019" name="Int. J. Syst. Evol. Microbiol.">
        <title>The Global Catalogue of Microorganisms (GCM) 10K type strain sequencing project: providing services to taxonomists for standard genome sequencing and annotation.</title>
        <authorList>
            <consortium name="The Broad Institute Genomics Platform"/>
            <consortium name="The Broad Institute Genome Sequencing Center for Infectious Disease"/>
            <person name="Wu L."/>
            <person name="Ma J."/>
        </authorList>
    </citation>
    <scope>NUCLEOTIDE SEQUENCE [LARGE SCALE GENOMIC DNA]</scope>
    <source>
        <strain evidence="9">JCM 3175</strain>
    </source>
</reference>
<dbReference type="InterPro" id="IPR017853">
    <property type="entry name" value="GH"/>
</dbReference>
<dbReference type="Pfam" id="PF02065">
    <property type="entry name" value="Melibiase"/>
    <property type="match status" value="1"/>
</dbReference>
<dbReference type="Gene3D" id="3.20.20.70">
    <property type="entry name" value="Aldolase class I"/>
    <property type="match status" value="1"/>
</dbReference>
<dbReference type="InterPro" id="IPR031704">
    <property type="entry name" value="Glyco_hydro_36_N"/>
</dbReference>
<keyword evidence="9" id="KW-1185">Reference proteome</keyword>
<dbReference type="Gene3D" id="2.60.40.1180">
    <property type="entry name" value="Golgi alpha-mannosidase II"/>
    <property type="match status" value="1"/>
</dbReference>
<sequence length="717" mass="77911">MSDPATGNIYERAAARNATDAGEDTAPLAGPWTLRGVATEYTVVVPAHGRWLELVSWGPPGVAHGPSPASYTGPTPFLTAGDFAPVEYATDAVRPFTGADLVVETATGDRRISWRYQQAETDGGQLRVTFADPVTGLRAAHCYRIPAGTDVVERWVELTNTGDAPLRLARAGSAGFCVPTPHGARLSYQWGQWAQEFQLAHLDLGHGQFSIGSSQGVPGHSFVPWLAVQDRAEPDGPTWGVALAWTGSWQIVAEPDTGGLTRVRVGRRLVDGGLELPAGGGITLPVVAGAHSDAGLAGLARAWHRYQRQLAGDRLHRARPVLYNSWEATEFAVDADNQLALARIAAELGVETFVVDDGWFIGRHDDRGGLGDWTPDPVKFPAGFDAFIAQIRALDLTFGLWVEPESISPASRLYAEHPDWVYAIDDRPITPIRNQYLLDLGRPEAAEFVHSTLDGLLGRHDIGYLKWDFNRPRTEPGRPGAATRLDLDGAHVANLHRIYAALRRDHPHVTIEACAAGGARTDLAMAAHADVFWPSDNTGPLDRLAIQHGFLHANAPHLLSSWVTDAVGLFDQRPRSLAFRFVLAMAGVLGIGADIRHWTPRQRAEAASWIGRYKQIREVITHGEVHLIGGPDQPRCAVQYTAPDGDTVVVLAWHTGRLDGNGLLPSRPVRLPLRGLATDDTWRHGDDTYSGSHLTAVGLPVRWTADHDAELFVLHRA</sequence>
<organism evidence="8 9">
    <name type="scientific">Micromonospora coerulea</name>
    <dbReference type="NCBI Taxonomy" id="47856"/>
    <lineage>
        <taxon>Bacteria</taxon>
        <taxon>Bacillati</taxon>
        <taxon>Actinomycetota</taxon>
        <taxon>Actinomycetes</taxon>
        <taxon>Micromonosporales</taxon>
        <taxon>Micromonosporaceae</taxon>
        <taxon>Micromonospora</taxon>
    </lineage>
</organism>
<dbReference type="PIRSF" id="PIRSF005536">
    <property type="entry name" value="Agal"/>
    <property type="match status" value="1"/>
</dbReference>
<dbReference type="SUPFAM" id="SSF51445">
    <property type="entry name" value="(Trans)glycosidases"/>
    <property type="match status" value="1"/>
</dbReference>
<dbReference type="InterPro" id="IPR013780">
    <property type="entry name" value="Glyco_hydro_b"/>
</dbReference>
<dbReference type="InterPro" id="IPR031705">
    <property type="entry name" value="Glyco_hydro_36_C"/>
</dbReference>
<evidence type="ECO:0000256" key="1">
    <source>
        <dbReference type="ARBA" id="ARBA00001255"/>
    </source>
</evidence>
<dbReference type="PANTHER" id="PTHR43053">
    <property type="entry name" value="GLYCOSIDASE FAMILY 31"/>
    <property type="match status" value="1"/>
</dbReference>
<comment type="catalytic activity">
    <reaction evidence="1 5">
        <text>Hydrolysis of terminal, non-reducing alpha-D-galactose residues in alpha-D-galactosides, including galactose oligosaccharides, galactomannans and galactolipids.</text>
        <dbReference type="EC" id="3.2.1.22"/>
    </reaction>
</comment>
<keyword evidence="4 5" id="KW-0326">Glycosidase</keyword>
<evidence type="ECO:0000313" key="8">
    <source>
        <dbReference type="EMBL" id="GAA4572031.1"/>
    </source>
</evidence>
<dbReference type="Pfam" id="PF16874">
    <property type="entry name" value="Glyco_hydro_36C"/>
    <property type="match status" value="1"/>
</dbReference>